<evidence type="ECO:0000313" key="14">
    <source>
        <dbReference type="Proteomes" id="UP001600064"/>
    </source>
</evidence>
<keyword evidence="7 12" id="KW-1133">Transmembrane helix</keyword>
<dbReference type="NCBIfam" id="TIGR00985">
    <property type="entry name" value="3a0801s04tom"/>
    <property type="match status" value="1"/>
</dbReference>
<keyword evidence="4 12" id="KW-0812">Transmembrane</keyword>
<evidence type="ECO:0000313" key="13">
    <source>
        <dbReference type="EMBL" id="KAL2267054.1"/>
    </source>
</evidence>
<dbReference type="Pfam" id="PF02064">
    <property type="entry name" value="MAS20"/>
    <property type="match status" value="1"/>
</dbReference>
<dbReference type="RefSeq" id="XP_070865781.1">
    <property type="nucleotide sequence ID" value="XM_071010809.1"/>
</dbReference>
<name>A0ABR4D9L3_9PEZI</name>
<keyword evidence="9 10" id="KW-0472">Membrane</keyword>
<comment type="subcellular location">
    <subcellularLocation>
        <location evidence="1">Mitochondrion outer membrane</location>
        <topology evidence="1">Single-pass membrane protein</topology>
    </subcellularLocation>
</comment>
<evidence type="ECO:0000256" key="5">
    <source>
        <dbReference type="ARBA" id="ARBA00022787"/>
    </source>
</evidence>
<evidence type="ECO:0000256" key="2">
    <source>
        <dbReference type="ARBA" id="ARBA00005792"/>
    </source>
</evidence>
<feature type="region of interest" description="Disordered" evidence="11">
    <location>
        <begin position="47"/>
        <end position="70"/>
    </location>
</feature>
<comment type="caution">
    <text evidence="13">The sequence shown here is derived from an EMBL/GenBank/DDBJ whole genome shotgun (WGS) entry which is preliminary data.</text>
</comment>
<evidence type="ECO:0000256" key="12">
    <source>
        <dbReference type="SAM" id="Phobius"/>
    </source>
</evidence>
<dbReference type="EMBL" id="JAZGUE010000004">
    <property type="protein sequence ID" value="KAL2267054.1"/>
    <property type="molecule type" value="Genomic_DNA"/>
</dbReference>
<dbReference type="SUPFAM" id="SSF47157">
    <property type="entry name" value="Mitochondrial import receptor subunit Tom20"/>
    <property type="match status" value="1"/>
</dbReference>
<organism evidence="13 14">
    <name type="scientific">Remersonia thermophila</name>
    <dbReference type="NCBI Taxonomy" id="72144"/>
    <lineage>
        <taxon>Eukaryota</taxon>
        <taxon>Fungi</taxon>
        <taxon>Dikarya</taxon>
        <taxon>Ascomycota</taxon>
        <taxon>Pezizomycotina</taxon>
        <taxon>Sordariomycetes</taxon>
        <taxon>Sordariomycetidae</taxon>
        <taxon>Sordariales</taxon>
        <taxon>Sordariales incertae sedis</taxon>
        <taxon>Remersonia</taxon>
    </lineage>
</organism>
<evidence type="ECO:0000256" key="11">
    <source>
        <dbReference type="SAM" id="MobiDB-lite"/>
    </source>
</evidence>
<keyword evidence="6" id="KW-0653">Protein transport</keyword>
<evidence type="ECO:0000256" key="9">
    <source>
        <dbReference type="ARBA" id="ARBA00023136"/>
    </source>
</evidence>
<keyword evidence="8 10" id="KW-0496">Mitochondrion</keyword>
<reference evidence="13 14" key="1">
    <citation type="journal article" date="2024" name="Commun. Biol.">
        <title>Comparative genomic analysis of thermophilic fungi reveals convergent evolutionary adaptations and gene losses.</title>
        <authorList>
            <person name="Steindorff A.S."/>
            <person name="Aguilar-Pontes M.V."/>
            <person name="Robinson A.J."/>
            <person name="Andreopoulos B."/>
            <person name="LaButti K."/>
            <person name="Kuo A."/>
            <person name="Mondo S."/>
            <person name="Riley R."/>
            <person name="Otillar R."/>
            <person name="Haridas S."/>
            <person name="Lipzen A."/>
            <person name="Grimwood J."/>
            <person name="Schmutz J."/>
            <person name="Clum A."/>
            <person name="Reid I.D."/>
            <person name="Moisan M.C."/>
            <person name="Butler G."/>
            <person name="Nguyen T.T.M."/>
            <person name="Dewar K."/>
            <person name="Conant G."/>
            <person name="Drula E."/>
            <person name="Henrissat B."/>
            <person name="Hansel C."/>
            <person name="Singer S."/>
            <person name="Hutchinson M.I."/>
            <person name="de Vries R.P."/>
            <person name="Natvig D.O."/>
            <person name="Powell A.J."/>
            <person name="Tsang A."/>
            <person name="Grigoriev I.V."/>
        </authorList>
    </citation>
    <scope>NUCLEOTIDE SEQUENCE [LARGE SCALE GENOMIC DNA]</scope>
    <source>
        <strain evidence="13 14">ATCC 22073</strain>
    </source>
</reference>
<comment type="similarity">
    <text evidence="2 10">Belongs to the Tom20 family.</text>
</comment>
<keyword evidence="14" id="KW-1185">Reference proteome</keyword>
<evidence type="ECO:0000256" key="10">
    <source>
        <dbReference type="PIRNR" id="PIRNR037707"/>
    </source>
</evidence>
<dbReference type="GeneID" id="98125453"/>
<dbReference type="PRINTS" id="PR00351">
    <property type="entry name" value="OM20RECEPTOR"/>
</dbReference>
<dbReference type="PANTHER" id="PTHR12430:SF0">
    <property type="entry name" value="TRANSLOCASE OF OUTER MITOCHONDRIAL MEMBRANE 20"/>
    <property type="match status" value="1"/>
</dbReference>
<accession>A0ABR4D9L3</accession>
<dbReference type="PIRSF" id="PIRSF037707">
    <property type="entry name" value="MAS20_rcpt"/>
    <property type="match status" value="1"/>
</dbReference>
<evidence type="ECO:0000256" key="7">
    <source>
        <dbReference type="ARBA" id="ARBA00022989"/>
    </source>
</evidence>
<dbReference type="InterPro" id="IPR023392">
    <property type="entry name" value="Tom20_dom_sf"/>
</dbReference>
<dbReference type="InterPro" id="IPR002056">
    <property type="entry name" value="MAS20"/>
</dbReference>
<dbReference type="PANTHER" id="PTHR12430">
    <property type="entry name" value="MITOCHONDRIAL IMPORT RECEPTOR SUBUNIT TOM20"/>
    <property type="match status" value="1"/>
</dbReference>
<evidence type="ECO:0000256" key="1">
    <source>
        <dbReference type="ARBA" id="ARBA00004572"/>
    </source>
</evidence>
<evidence type="ECO:0000256" key="4">
    <source>
        <dbReference type="ARBA" id="ARBA00022692"/>
    </source>
</evidence>
<protein>
    <submittedName>
        <fullName evidence="13">Uncharacterized protein</fullName>
    </submittedName>
</protein>
<dbReference type="Gene3D" id="1.20.960.10">
    <property type="entry name" value="Mitochondrial outer membrane translocase complex, subunit Tom20 domain"/>
    <property type="match status" value="1"/>
</dbReference>
<feature type="transmembrane region" description="Helical" evidence="12">
    <location>
        <begin position="12"/>
        <end position="33"/>
    </location>
</feature>
<gene>
    <name evidence="13" type="ORF">VTJ83DRAFT_4331</name>
</gene>
<proteinExistence type="inferred from homology"/>
<sequence>MSSSSTTSTTTLVTAAVATVAVGVLGYAAYFDYRRRHDPEFRRELRRTQRRQERAEKHQAEANATARKQAIRDAVDDAKAEGFPASAEEKEAFFLEQIQEGEQLAAHPSKHLEAALAFYKALKVYPTPSDLINIYDKTVSKPILDILAEMIAYDTSLRIGTAYTGPDVADLLREMAANPGVGLD</sequence>
<evidence type="ECO:0000256" key="3">
    <source>
        <dbReference type="ARBA" id="ARBA00022448"/>
    </source>
</evidence>
<evidence type="ECO:0000256" key="6">
    <source>
        <dbReference type="ARBA" id="ARBA00022927"/>
    </source>
</evidence>
<dbReference type="Proteomes" id="UP001600064">
    <property type="component" value="Unassembled WGS sequence"/>
</dbReference>
<evidence type="ECO:0000256" key="8">
    <source>
        <dbReference type="ARBA" id="ARBA00023128"/>
    </source>
</evidence>
<keyword evidence="3" id="KW-0813">Transport</keyword>
<keyword evidence="5 10" id="KW-1000">Mitochondrion outer membrane</keyword>
<feature type="compositionally biased region" description="Basic and acidic residues" evidence="11">
    <location>
        <begin position="47"/>
        <end position="60"/>
    </location>
</feature>